<organism evidence="1 2">
    <name type="scientific">Vibrio maritimus</name>
    <dbReference type="NCBI Taxonomy" id="990268"/>
    <lineage>
        <taxon>Bacteria</taxon>
        <taxon>Pseudomonadati</taxon>
        <taxon>Pseudomonadota</taxon>
        <taxon>Gammaproteobacteria</taxon>
        <taxon>Vibrionales</taxon>
        <taxon>Vibrionaceae</taxon>
        <taxon>Vibrio</taxon>
    </lineage>
</organism>
<protein>
    <submittedName>
        <fullName evidence="1">Uncharacterized protein</fullName>
    </submittedName>
</protein>
<dbReference type="AlphaFoldDB" id="A0A090T198"/>
<sequence length="84" mass="9391">MNDLLDEVTVPVKTHVDDEASLSSGGVRLTSLNAIKNQARYSLSQRESDLFDNDILRVSAELLSLIISVKRLECQLTCTHFAWV</sequence>
<accession>A0A090T198</accession>
<reference evidence="1 2" key="2">
    <citation type="submission" date="2014-09" db="EMBL/GenBank/DDBJ databases">
        <authorList>
            <consortium name="NBRP consortium"/>
            <person name="Sawabe T."/>
            <person name="Meirelles P."/>
            <person name="Nakanishi M."/>
            <person name="Sayaka M."/>
            <person name="Hattori M."/>
            <person name="Ohkuma M."/>
        </authorList>
    </citation>
    <scope>NUCLEOTIDE SEQUENCE [LARGE SCALE GENOMIC DNA]</scope>
    <source>
        <strain evidence="1 2">JCM 19240</strain>
    </source>
</reference>
<dbReference type="EMBL" id="BBMT01000003">
    <property type="protein sequence ID" value="GAL33790.1"/>
    <property type="molecule type" value="Genomic_DNA"/>
</dbReference>
<reference evidence="1 2" key="1">
    <citation type="submission" date="2014-09" db="EMBL/GenBank/DDBJ databases">
        <title>Vibrio maritimus JCM 19240. (C210) whole genome shotgun sequence.</title>
        <authorList>
            <person name="Sawabe T."/>
            <person name="Meirelles P."/>
            <person name="Nakanishi M."/>
            <person name="Sayaka M."/>
            <person name="Hattori M."/>
            <person name="Ohkuma M."/>
        </authorList>
    </citation>
    <scope>NUCLEOTIDE SEQUENCE [LARGE SCALE GENOMIC DNA]</scope>
    <source>
        <strain evidence="1 2">JCM 19240</strain>
    </source>
</reference>
<gene>
    <name evidence="1" type="ORF">JCM19240_2486</name>
</gene>
<evidence type="ECO:0000313" key="1">
    <source>
        <dbReference type="EMBL" id="GAL33790.1"/>
    </source>
</evidence>
<keyword evidence="2" id="KW-1185">Reference proteome</keyword>
<comment type="caution">
    <text evidence="1">The sequence shown here is derived from an EMBL/GenBank/DDBJ whole genome shotgun (WGS) entry which is preliminary data.</text>
</comment>
<evidence type="ECO:0000313" key="2">
    <source>
        <dbReference type="Proteomes" id="UP000029224"/>
    </source>
</evidence>
<dbReference type="Proteomes" id="UP000029224">
    <property type="component" value="Unassembled WGS sequence"/>
</dbReference>
<name>A0A090T198_9VIBR</name>
<proteinExistence type="predicted"/>